<organism evidence="3 4">
    <name type="scientific">Arthrobacter crusticola</name>
    <dbReference type="NCBI Taxonomy" id="2547960"/>
    <lineage>
        <taxon>Bacteria</taxon>
        <taxon>Bacillati</taxon>
        <taxon>Actinomycetota</taxon>
        <taxon>Actinomycetes</taxon>
        <taxon>Micrococcales</taxon>
        <taxon>Micrococcaceae</taxon>
        <taxon>Arthrobacter</taxon>
    </lineage>
</organism>
<feature type="compositionally biased region" description="Gly residues" evidence="1">
    <location>
        <begin position="303"/>
        <end position="347"/>
    </location>
</feature>
<feature type="compositionally biased region" description="Low complexity" evidence="1">
    <location>
        <begin position="118"/>
        <end position="131"/>
    </location>
</feature>
<dbReference type="RefSeq" id="WP_133402882.1">
    <property type="nucleotide sequence ID" value="NZ_SMTK01000002.1"/>
</dbReference>
<dbReference type="EMBL" id="SMTK01000002">
    <property type="protein sequence ID" value="TDK26522.1"/>
    <property type="molecule type" value="Genomic_DNA"/>
</dbReference>
<feature type="region of interest" description="Disordered" evidence="1">
    <location>
        <begin position="293"/>
        <end position="365"/>
    </location>
</feature>
<name>A0A4V3AMD9_9MICC</name>
<evidence type="ECO:0000256" key="1">
    <source>
        <dbReference type="SAM" id="MobiDB-lite"/>
    </source>
</evidence>
<feature type="region of interest" description="Disordered" evidence="1">
    <location>
        <begin position="84"/>
        <end position="132"/>
    </location>
</feature>
<comment type="caution">
    <text evidence="3">The sequence shown here is derived from an EMBL/GenBank/DDBJ whole genome shotgun (WGS) entry which is preliminary data.</text>
</comment>
<reference evidence="3 4" key="1">
    <citation type="submission" date="2019-03" db="EMBL/GenBank/DDBJ databases">
        <title>Arthrobacter sp. nov., an bacterium isolated from biocrust in Mu Us Desert.</title>
        <authorList>
            <person name="Lixiong L."/>
        </authorList>
    </citation>
    <scope>NUCLEOTIDE SEQUENCE [LARGE SCALE GENOMIC DNA]</scope>
    <source>
        <strain evidence="3 4">SLN-3</strain>
    </source>
</reference>
<keyword evidence="3" id="KW-0378">Hydrolase</keyword>
<evidence type="ECO:0000313" key="3">
    <source>
        <dbReference type="EMBL" id="TDK26522.1"/>
    </source>
</evidence>
<keyword evidence="3" id="KW-0255">Endonuclease</keyword>
<keyword evidence="4" id="KW-1185">Reference proteome</keyword>
<gene>
    <name evidence="3" type="ORF">E2F48_04845</name>
</gene>
<feature type="region of interest" description="Disordered" evidence="1">
    <location>
        <begin position="544"/>
        <end position="565"/>
    </location>
</feature>
<dbReference type="AlphaFoldDB" id="A0A4V3AMD9"/>
<feature type="compositionally biased region" description="Basic and acidic residues" evidence="1">
    <location>
        <begin position="1"/>
        <end position="11"/>
    </location>
</feature>
<dbReference type="Pfam" id="PF02720">
    <property type="entry name" value="DUF222"/>
    <property type="match status" value="1"/>
</dbReference>
<dbReference type="InterPro" id="IPR003870">
    <property type="entry name" value="DUF222"/>
</dbReference>
<protein>
    <submittedName>
        <fullName evidence="3">HNH endonuclease</fullName>
    </submittedName>
</protein>
<dbReference type="Gene3D" id="1.10.30.50">
    <property type="match status" value="1"/>
</dbReference>
<dbReference type="CDD" id="cd00085">
    <property type="entry name" value="HNHc"/>
    <property type="match status" value="1"/>
</dbReference>
<dbReference type="OrthoDB" id="5177627at2"/>
<proteinExistence type="predicted"/>
<accession>A0A4V3AMD9</accession>
<evidence type="ECO:0000259" key="2">
    <source>
        <dbReference type="SMART" id="SM00507"/>
    </source>
</evidence>
<keyword evidence="3" id="KW-0540">Nuclease</keyword>
<dbReference type="InterPro" id="IPR003615">
    <property type="entry name" value="HNH_nuc"/>
</dbReference>
<feature type="compositionally biased region" description="Basic and acidic residues" evidence="1">
    <location>
        <begin position="99"/>
        <end position="110"/>
    </location>
</feature>
<evidence type="ECO:0000313" key="4">
    <source>
        <dbReference type="Proteomes" id="UP000295411"/>
    </source>
</evidence>
<dbReference type="GO" id="GO:0004519">
    <property type="term" value="F:endonuclease activity"/>
    <property type="evidence" value="ECO:0007669"/>
    <property type="project" value="UniProtKB-KW"/>
</dbReference>
<feature type="compositionally biased region" description="Low complexity" evidence="1">
    <location>
        <begin position="349"/>
        <end position="358"/>
    </location>
</feature>
<dbReference type="Proteomes" id="UP000295411">
    <property type="component" value="Unassembled WGS sequence"/>
</dbReference>
<dbReference type="Pfam" id="PF13391">
    <property type="entry name" value="HNH_2"/>
    <property type="match status" value="1"/>
</dbReference>
<sequence>MATAPVEEHTGTGDLPSGTGELLSGTGELLAGAHAALTGFAADFSGRFLLLGRREVADTVARIEELSRIVDHLQVLGAHAADQHRLADPGDRPWASPADGHRASPVERRWAVPGGGPLAAPGAGPDRAGGARSEFRDTAEYLRGRLRISRAEAARRLRLAAATLPAVPAGGLEAPAALAVLGAACGAGQVSGRAASLIRDAVDRVRPVAGRPALEAMERHLTHQAVEGDEDILRAVARRWENTLDQDGQEPTEKLLRARQGVFLRGRRNGLHLLEIGATDEQFEHLATVMTTATNPRLPGTGEASGTGSADGPGGGTPGDGTTGDGTTGDGTTGDGTTGDGTTGDGTTGEDPGSGSPGARLDGDERPTRAQQLLEALVGACRIALAGTGLPAAGGHRPQVMVTIDYRTLLGDLHRAGDAVFARQIPARSIRRLACDADLIPLVLGGKGQVLDLGRAQRLFPAHLRRALVARDKGCAFPGCTIPATWCEAHHITPWETGGTTTLADGVLLCSHHHHRIHDGPWSVHSRHGIPWFLPPHHLDPEQKPRRNRYWTAGPPQGTTELLLD</sequence>
<feature type="region of interest" description="Disordered" evidence="1">
    <location>
        <begin position="1"/>
        <end position="21"/>
    </location>
</feature>
<feature type="domain" description="HNH nuclease" evidence="2">
    <location>
        <begin position="463"/>
        <end position="515"/>
    </location>
</feature>
<dbReference type="SMART" id="SM00507">
    <property type="entry name" value="HNHc"/>
    <property type="match status" value="1"/>
</dbReference>